<dbReference type="EMBL" id="CAFBMW010000011">
    <property type="protein sequence ID" value="CAB4937770.1"/>
    <property type="molecule type" value="Genomic_DNA"/>
</dbReference>
<evidence type="ECO:0000259" key="6">
    <source>
        <dbReference type="Pfam" id="PF07291"/>
    </source>
</evidence>
<accession>A0A6J7J458</accession>
<keyword evidence="4 5" id="KW-0472">Membrane</keyword>
<comment type="subcellular location">
    <subcellularLocation>
        <location evidence="1">Membrane</location>
        <topology evidence="1">Multi-pass membrane protein</topology>
    </subcellularLocation>
</comment>
<dbReference type="InterPro" id="IPR009908">
    <property type="entry name" value="Methylamine_util_MauE"/>
</dbReference>
<evidence type="ECO:0000256" key="2">
    <source>
        <dbReference type="ARBA" id="ARBA00022692"/>
    </source>
</evidence>
<dbReference type="InterPro" id="IPR036249">
    <property type="entry name" value="Thioredoxin-like_sf"/>
</dbReference>
<reference evidence="7" key="1">
    <citation type="submission" date="2020-05" db="EMBL/GenBank/DDBJ databases">
        <authorList>
            <person name="Chiriac C."/>
            <person name="Salcher M."/>
            <person name="Ghai R."/>
            <person name="Kavagutti S V."/>
        </authorList>
    </citation>
    <scope>NUCLEOTIDE SEQUENCE</scope>
</reference>
<feature type="domain" description="Methylamine utilisation protein MauE" evidence="6">
    <location>
        <begin position="7"/>
        <end position="136"/>
    </location>
</feature>
<evidence type="ECO:0000256" key="4">
    <source>
        <dbReference type="ARBA" id="ARBA00023136"/>
    </source>
</evidence>
<dbReference type="Gene3D" id="3.40.30.10">
    <property type="entry name" value="Glutaredoxin"/>
    <property type="match status" value="1"/>
</dbReference>
<dbReference type="Pfam" id="PF07291">
    <property type="entry name" value="MauE"/>
    <property type="match status" value="1"/>
</dbReference>
<keyword evidence="3 5" id="KW-1133">Transmembrane helix</keyword>
<dbReference type="AlphaFoldDB" id="A0A6J7J458"/>
<evidence type="ECO:0000256" key="5">
    <source>
        <dbReference type="SAM" id="Phobius"/>
    </source>
</evidence>
<feature type="transmembrane region" description="Helical" evidence="5">
    <location>
        <begin position="124"/>
        <end position="143"/>
    </location>
</feature>
<protein>
    <submittedName>
        <fullName evidence="7">Unannotated protein</fullName>
    </submittedName>
</protein>
<dbReference type="SUPFAM" id="SSF52833">
    <property type="entry name" value="Thioredoxin-like"/>
    <property type="match status" value="1"/>
</dbReference>
<feature type="transmembrane region" description="Helical" evidence="5">
    <location>
        <begin position="155"/>
        <end position="174"/>
    </location>
</feature>
<feature type="transmembrane region" description="Helical" evidence="5">
    <location>
        <begin position="60"/>
        <end position="88"/>
    </location>
</feature>
<organism evidence="7">
    <name type="scientific">freshwater metagenome</name>
    <dbReference type="NCBI Taxonomy" id="449393"/>
    <lineage>
        <taxon>unclassified sequences</taxon>
        <taxon>metagenomes</taxon>
        <taxon>ecological metagenomes</taxon>
    </lineage>
</organism>
<dbReference type="GO" id="GO:0030416">
    <property type="term" value="P:methylamine metabolic process"/>
    <property type="evidence" value="ECO:0007669"/>
    <property type="project" value="InterPro"/>
</dbReference>
<evidence type="ECO:0000256" key="1">
    <source>
        <dbReference type="ARBA" id="ARBA00004141"/>
    </source>
</evidence>
<evidence type="ECO:0000313" key="7">
    <source>
        <dbReference type="EMBL" id="CAB4937770.1"/>
    </source>
</evidence>
<gene>
    <name evidence="7" type="ORF">UFOPK3662_01664</name>
</gene>
<sequence length="329" mass="33168">MSSAPVAAVLVALTLAAVLATSGVAKLRDRVATRDAFDALRAPDVVPKDAAAAALPWVELALAALLLVAPAPLLAPVAVAVLGLMLAYTALIARALGFDEPVTCSCFGSLGRHDVDRTTLARNLLLTLLAAALTWLGFAGGSVPTAAADLDTGGWWALLAAAAAAAVAVLVVSAPSSPGAAPEGELLDYERQAIPYGVLALPDGRTSSLVELASTQARLLVVLSPGCGPCVRTAEHLDDWAARLAPAVGLLAVYPDVASAAAAQQHARELSASEPELNVRRVFSAGTPSAVLLGADGYLAGGPVAGEDAVAEFVEDVLSVLADEPSPAE</sequence>
<proteinExistence type="predicted"/>
<name>A0A6J7J458_9ZZZZ</name>
<dbReference type="GO" id="GO:0016020">
    <property type="term" value="C:membrane"/>
    <property type="evidence" value="ECO:0007669"/>
    <property type="project" value="UniProtKB-SubCell"/>
</dbReference>
<keyword evidence="2 5" id="KW-0812">Transmembrane</keyword>
<evidence type="ECO:0000256" key="3">
    <source>
        <dbReference type="ARBA" id="ARBA00022989"/>
    </source>
</evidence>